<dbReference type="AlphaFoldDB" id="A0A0D2IYV2"/>
<dbReference type="Gene3D" id="2.60.200.20">
    <property type="match status" value="1"/>
</dbReference>
<name>A0A0D2IYV2_9BACT</name>
<dbReference type="OrthoDB" id="9787613at2"/>
<dbReference type="Pfam" id="PF13485">
    <property type="entry name" value="Peptidase_MA_2"/>
    <property type="match status" value="1"/>
</dbReference>
<sequence length="462" mass="51289">MYLIRVGIWPSLGPPDWAVYPFEPLLVGRSPGCALQLADSCVSALHAQVEPGETGLVLRDLGSKNRTYLNGKAIEQTELNSKDTVLIAGFSLRFAQVELALAPEDEIAAMFRLYQTKSEPDSLLKLAKAWTTASPKDPHSHQALVRLLIQRGDIQKAAIEIEKAWLLAPHDPNNLYLKALLAEQNGRLDSAEEFLRRALEIKPEFQKAQKAETRIESKKRVFAKLGRLAAIKDGQTQGVANKPAFFQSGPFGFYFQTGLHEAMVSNAYAALTRIAKRINEVLGYSPDDVSVVIEENLCSPNNGSKRAAGFYNGKIHLLAAKLHSPDPNFLYVALAHEYIHLAVDRLGKGSCPAWLDEGLAQFLSQNLNPADLHLLKQARDQDALLPLELLERDFALLKHPKLVDLAYAQSHSLVEYLEQRLGWEGIRGLLAGFSKHPDPDRVLACYEMDSSSLEQAWIAWLS</sequence>
<dbReference type="InterPro" id="IPR008984">
    <property type="entry name" value="SMAD_FHA_dom_sf"/>
</dbReference>
<gene>
    <name evidence="3" type="ORF">X474_25435</name>
</gene>
<dbReference type="InterPro" id="IPR011990">
    <property type="entry name" value="TPR-like_helical_dom_sf"/>
</dbReference>
<dbReference type="InterPro" id="IPR019734">
    <property type="entry name" value="TPR_rpt"/>
</dbReference>
<comment type="caution">
    <text evidence="3">The sequence shown here is derived from an EMBL/GenBank/DDBJ whole genome shotgun (WGS) entry which is preliminary data.</text>
</comment>
<dbReference type="SUPFAM" id="SSF49879">
    <property type="entry name" value="SMAD/FHA domain"/>
    <property type="match status" value="1"/>
</dbReference>
<dbReference type="Gene3D" id="1.25.40.10">
    <property type="entry name" value="Tetratricopeptide repeat domain"/>
    <property type="match status" value="1"/>
</dbReference>
<feature type="domain" description="FHA" evidence="2">
    <location>
        <begin position="25"/>
        <end position="74"/>
    </location>
</feature>
<reference evidence="3 4" key="1">
    <citation type="submission" date="2013-11" db="EMBL/GenBank/DDBJ databases">
        <title>Metagenomic analysis of a methanogenic consortium involved in long chain n-alkane degradation.</title>
        <authorList>
            <person name="Davidova I.A."/>
            <person name="Callaghan A.V."/>
            <person name="Wawrik B."/>
            <person name="Pruitt S."/>
            <person name="Marks C."/>
            <person name="Duncan K.E."/>
            <person name="Suflita J.M."/>
        </authorList>
    </citation>
    <scope>NUCLEOTIDE SEQUENCE [LARGE SCALE GENOMIC DNA]</scope>
    <source>
        <strain evidence="3 4">SPR</strain>
    </source>
</reference>
<dbReference type="CDD" id="cd00060">
    <property type="entry name" value="FHA"/>
    <property type="match status" value="1"/>
</dbReference>
<dbReference type="EMBL" id="AZAC01000067">
    <property type="protein sequence ID" value="KIX11209.1"/>
    <property type="molecule type" value="Genomic_DNA"/>
</dbReference>
<protein>
    <recommendedName>
        <fullName evidence="2">FHA domain-containing protein</fullName>
    </recommendedName>
</protein>
<accession>A0A0D2IYV2</accession>
<dbReference type="Proteomes" id="UP000032233">
    <property type="component" value="Unassembled WGS sequence"/>
</dbReference>
<dbReference type="Pfam" id="PF14559">
    <property type="entry name" value="TPR_19"/>
    <property type="match status" value="1"/>
</dbReference>
<dbReference type="Pfam" id="PF00498">
    <property type="entry name" value="FHA"/>
    <property type="match status" value="1"/>
</dbReference>
<dbReference type="SUPFAM" id="SSF48452">
    <property type="entry name" value="TPR-like"/>
    <property type="match status" value="1"/>
</dbReference>
<dbReference type="InterPro" id="IPR000253">
    <property type="entry name" value="FHA_dom"/>
</dbReference>
<dbReference type="PROSITE" id="PS50006">
    <property type="entry name" value="FHA_DOMAIN"/>
    <property type="match status" value="1"/>
</dbReference>
<dbReference type="InParanoid" id="A0A0D2IYV2"/>
<dbReference type="InterPro" id="IPR039568">
    <property type="entry name" value="Peptidase_MA-like_dom"/>
</dbReference>
<evidence type="ECO:0000313" key="3">
    <source>
        <dbReference type="EMBL" id="KIX11209.1"/>
    </source>
</evidence>
<dbReference type="PROSITE" id="PS50005">
    <property type="entry name" value="TPR"/>
    <property type="match status" value="1"/>
</dbReference>
<dbReference type="STRING" id="1429043.X474_25435"/>
<evidence type="ECO:0000259" key="2">
    <source>
        <dbReference type="PROSITE" id="PS50006"/>
    </source>
</evidence>
<evidence type="ECO:0000256" key="1">
    <source>
        <dbReference type="PROSITE-ProRule" id="PRU00339"/>
    </source>
</evidence>
<keyword evidence="1" id="KW-0802">TPR repeat</keyword>
<organism evidence="3 4">
    <name type="scientific">Dethiosulfatarculus sandiegensis</name>
    <dbReference type="NCBI Taxonomy" id="1429043"/>
    <lineage>
        <taxon>Bacteria</taxon>
        <taxon>Pseudomonadati</taxon>
        <taxon>Thermodesulfobacteriota</taxon>
        <taxon>Desulfarculia</taxon>
        <taxon>Desulfarculales</taxon>
        <taxon>Desulfarculaceae</taxon>
        <taxon>Dethiosulfatarculus</taxon>
    </lineage>
</organism>
<dbReference type="SMART" id="SM00240">
    <property type="entry name" value="FHA"/>
    <property type="match status" value="1"/>
</dbReference>
<dbReference type="RefSeq" id="WP_044352310.1">
    <property type="nucleotide sequence ID" value="NZ_AZAC01000067.1"/>
</dbReference>
<feature type="repeat" description="TPR" evidence="1">
    <location>
        <begin position="172"/>
        <end position="205"/>
    </location>
</feature>
<keyword evidence="4" id="KW-1185">Reference proteome</keyword>
<evidence type="ECO:0000313" key="4">
    <source>
        <dbReference type="Proteomes" id="UP000032233"/>
    </source>
</evidence>
<proteinExistence type="predicted"/>